<dbReference type="PROSITE" id="PS50090">
    <property type="entry name" value="MYB_LIKE"/>
    <property type="match status" value="2"/>
</dbReference>
<gene>
    <name evidence="7" type="ORF">M0R45_027563</name>
</gene>
<dbReference type="CDD" id="cd00167">
    <property type="entry name" value="SANT"/>
    <property type="match status" value="2"/>
</dbReference>
<feature type="domain" description="HTH myb-type" evidence="6">
    <location>
        <begin position="62"/>
        <end position="116"/>
    </location>
</feature>
<dbReference type="Pfam" id="PF00249">
    <property type="entry name" value="Myb_DNA-binding"/>
    <property type="match status" value="2"/>
</dbReference>
<comment type="caution">
    <text evidence="7">The sequence shown here is derived from an EMBL/GenBank/DDBJ whole genome shotgun (WGS) entry which is preliminary data.</text>
</comment>
<dbReference type="GO" id="GO:0005634">
    <property type="term" value="C:nucleus"/>
    <property type="evidence" value="ECO:0007669"/>
    <property type="project" value="UniProtKB-SubCell"/>
</dbReference>
<evidence type="ECO:0000256" key="1">
    <source>
        <dbReference type="ARBA" id="ARBA00004123"/>
    </source>
</evidence>
<feature type="domain" description="HTH myb-type" evidence="6">
    <location>
        <begin position="9"/>
        <end position="61"/>
    </location>
</feature>
<sequence>MGKSPCCDEPGPKKGPWTPEEDQQLVQYIQQHGHGSWRALPKLAGLNRCGKSCRLRWTNYLRPDIKRGNFSQDEEQTILHLHSILGNKWSAIATHLDGRTDNEIKNFWNTHLKKKLMQMGIDPITHQPRTDLFFNPQDLFPRQNQPLDQHAATTLHDAAEAVAQSVKLQYLHQQYLLQSHLLNAGVNNYIPPPIKENPVLNSSHQLLLENPSSFSQPLHYQNLVPHHYSPQVPFSTFAVPEIDEMGQGSNFTTMASSLSQADKNPPENDEYPPWFLQYSSNAIPPTNLAEISINNPGDASCSTSSNGGIRSSTSSSYWPELFLEETKTDYD</sequence>
<comment type="subcellular location">
    <subcellularLocation>
        <location evidence="1">Nucleus</location>
    </subcellularLocation>
</comment>
<organism evidence="7 8">
    <name type="scientific">Rubus argutus</name>
    <name type="common">Southern blackberry</name>
    <dbReference type="NCBI Taxonomy" id="59490"/>
    <lineage>
        <taxon>Eukaryota</taxon>
        <taxon>Viridiplantae</taxon>
        <taxon>Streptophyta</taxon>
        <taxon>Embryophyta</taxon>
        <taxon>Tracheophyta</taxon>
        <taxon>Spermatophyta</taxon>
        <taxon>Magnoliopsida</taxon>
        <taxon>eudicotyledons</taxon>
        <taxon>Gunneridae</taxon>
        <taxon>Pentapetalae</taxon>
        <taxon>rosids</taxon>
        <taxon>fabids</taxon>
        <taxon>Rosales</taxon>
        <taxon>Rosaceae</taxon>
        <taxon>Rosoideae</taxon>
        <taxon>Rosoideae incertae sedis</taxon>
        <taxon>Rubus</taxon>
    </lineage>
</organism>
<name>A0AAW1X0U3_RUBAR</name>
<protein>
    <submittedName>
        <fullName evidence="7">Uncharacterized protein</fullName>
    </submittedName>
</protein>
<evidence type="ECO:0000256" key="3">
    <source>
        <dbReference type="ARBA" id="ARBA00023125"/>
    </source>
</evidence>
<evidence type="ECO:0000259" key="6">
    <source>
        <dbReference type="PROSITE" id="PS51294"/>
    </source>
</evidence>
<feature type="domain" description="Myb-like" evidence="5">
    <location>
        <begin position="9"/>
        <end position="61"/>
    </location>
</feature>
<accession>A0AAW1X0U3</accession>
<dbReference type="AlphaFoldDB" id="A0AAW1X0U3"/>
<feature type="domain" description="Myb-like" evidence="5">
    <location>
        <begin position="62"/>
        <end position="112"/>
    </location>
</feature>
<dbReference type="PANTHER" id="PTHR47994:SF5">
    <property type="entry name" value="F14D16.11-RELATED"/>
    <property type="match status" value="1"/>
</dbReference>
<dbReference type="SUPFAM" id="SSF46689">
    <property type="entry name" value="Homeodomain-like"/>
    <property type="match status" value="1"/>
</dbReference>
<proteinExistence type="predicted"/>
<reference evidence="7 8" key="1">
    <citation type="journal article" date="2023" name="G3 (Bethesda)">
        <title>A chromosome-length genome assembly and annotation of blackberry (Rubus argutus, cv. 'Hillquist').</title>
        <authorList>
            <person name="Bruna T."/>
            <person name="Aryal R."/>
            <person name="Dudchenko O."/>
            <person name="Sargent D.J."/>
            <person name="Mead D."/>
            <person name="Buti M."/>
            <person name="Cavallini A."/>
            <person name="Hytonen T."/>
            <person name="Andres J."/>
            <person name="Pham M."/>
            <person name="Weisz D."/>
            <person name="Mascagni F."/>
            <person name="Usai G."/>
            <person name="Natali L."/>
            <person name="Bassil N."/>
            <person name="Fernandez G.E."/>
            <person name="Lomsadze A."/>
            <person name="Armour M."/>
            <person name="Olukolu B."/>
            <person name="Poorten T."/>
            <person name="Britton C."/>
            <person name="Davik J."/>
            <person name="Ashrafi H."/>
            <person name="Aiden E.L."/>
            <person name="Borodovsky M."/>
            <person name="Worthington M."/>
        </authorList>
    </citation>
    <scope>NUCLEOTIDE SEQUENCE [LARGE SCALE GENOMIC DNA]</scope>
    <source>
        <strain evidence="7">PI 553951</strain>
    </source>
</reference>
<dbReference type="Gene3D" id="1.10.10.60">
    <property type="entry name" value="Homeodomain-like"/>
    <property type="match status" value="2"/>
</dbReference>
<evidence type="ECO:0000256" key="2">
    <source>
        <dbReference type="ARBA" id="ARBA00022737"/>
    </source>
</evidence>
<dbReference type="InterPro" id="IPR017930">
    <property type="entry name" value="Myb_dom"/>
</dbReference>
<dbReference type="EMBL" id="JBEDUW010000005">
    <property type="protein sequence ID" value="KAK9930526.1"/>
    <property type="molecule type" value="Genomic_DNA"/>
</dbReference>
<evidence type="ECO:0000259" key="5">
    <source>
        <dbReference type="PROSITE" id="PS50090"/>
    </source>
</evidence>
<evidence type="ECO:0000313" key="8">
    <source>
        <dbReference type="Proteomes" id="UP001457282"/>
    </source>
</evidence>
<dbReference type="InterPro" id="IPR015495">
    <property type="entry name" value="Myb_TF_plants"/>
</dbReference>
<keyword evidence="8" id="KW-1185">Reference proteome</keyword>
<keyword evidence="4" id="KW-0539">Nucleus</keyword>
<dbReference type="FunFam" id="1.10.10.60:FF:000349">
    <property type="entry name" value="Transcription factor MYB39"/>
    <property type="match status" value="1"/>
</dbReference>
<dbReference type="SMART" id="SM00717">
    <property type="entry name" value="SANT"/>
    <property type="match status" value="2"/>
</dbReference>
<dbReference type="PROSITE" id="PS51294">
    <property type="entry name" value="HTH_MYB"/>
    <property type="match status" value="2"/>
</dbReference>
<keyword evidence="3" id="KW-0238">DNA-binding</keyword>
<dbReference type="FunFam" id="1.10.10.60:FF:000001">
    <property type="entry name" value="MYB-related transcription factor"/>
    <property type="match status" value="1"/>
</dbReference>
<dbReference type="InterPro" id="IPR009057">
    <property type="entry name" value="Homeodomain-like_sf"/>
</dbReference>
<evidence type="ECO:0000256" key="4">
    <source>
        <dbReference type="ARBA" id="ARBA00023242"/>
    </source>
</evidence>
<dbReference type="InterPro" id="IPR001005">
    <property type="entry name" value="SANT/Myb"/>
</dbReference>
<evidence type="ECO:0000313" key="7">
    <source>
        <dbReference type="EMBL" id="KAK9930526.1"/>
    </source>
</evidence>
<keyword evidence="2" id="KW-0677">Repeat</keyword>
<dbReference type="PANTHER" id="PTHR47994">
    <property type="entry name" value="F14D16.11-RELATED"/>
    <property type="match status" value="1"/>
</dbReference>
<dbReference type="Proteomes" id="UP001457282">
    <property type="component" value="Unassembled WGS sequence"/>
</dbReference>
<dbReference type="GO" id="GO:0003677">
    <property type="term" value="F:DNA binding"/>
    <property type="evidence" value="ECO:0007669"/>
    <property type="project" value="UniProtKB-KW"/>
</dbReference>